<dbReference type="OrthoDB" id="16516at2759"/>
<dbReference type="GO" id="GO:0003676">
    <property type="term" value="F:nucleic acid binding"/>
    <property type="evidence" value="ECO:0007669"/>
    <property type="project" value="InterPro"/>
</dbReference>
<sequence>MGVSSRSSQTGHVHEDAIPKSIEKAILPPNVADSFPHQHIQPRHEQSSNIPSTSTSFSLSPPITTTGDIYNGTGDGESKPLSKYTPRTSKPLVFRTPPKYPPFNCKAASCIRHKCNKYSLFDNSDQEILFYALQLRCHSRELLRRKGFPTVVNIWSSQKIKLPAGINAEDFLMAPEHSSRTTHRVVAIDCEMVGVGSGHFEGTQEKQRSELAQLCAVDVLTGEVLIDKLVNPLEKVIDWRTRFSGVSRSVINTARRQGKLLLGWRAARSELFTYIDADTIMVGHALHNDLLIMRLVHSNVVDTSFQTAEAVFGSAGIANKTWGLKVLAKDLTNLSIQVDKKGHDCTEDTLATREVAIWCLCHPDELAVWATQRREEQSRLNAEREKRLREKRRRQVVTKTEILFSPRHLQDLSSNNSSNDSGNPETLRRNA</sequence>
<evidence type="ECO:0000256" key="1">
    <source>
        <dbReference type="ARBA" id="ARBA00022722"/>
    </source>
</evidence>
<feature type="region of interest" description="Disordered" evidence="4">
    <location>
        <begin position="32"/>
        <end position="90"/>
    </location>
</feature>
<feature type="compositionally biased region" description="Low complexity" evidence="4">
    <location>
        <begin position="47"/>
        <end position="66"/>
    </location>
</feature>
<dbReference type="CDD" id="cd06137">
    <property type="entry name" value="DEDDh_RNase"/>
    <property type="match status" value="1"/>
</dbReference>
<dbReference type="Proteomes" id="UP000758603">
    <property type="component" value="Unassembled WGS sequence"/>
</dbReference>
<organism evidence="6 7">
    <name type="scientific">Truncatella angustata</name>
    <dbReference type="NCBI Taxonomy" id="152316"/>
    <lineage>
        <taxon>Eukaryota</taxon>
        <taxon>Fungi</taxon>
        <taxon>Dikarya</taxon>
        <taxon>Ascomycota</taxon>
        <taxon>Pezizomycotina</taxon>
        <taxon>Sordariomycetes</taxon>
        <taxon>Xylariomycetidae</taxon>
        <taxon>Amphisphaeriales</taxon>
        <taxon>Sporocadaceae</taxon>
        <taxon>Truncatella</taxon>
    </lineage>
</organism>
<name>A0A9P8UFN4_9PEZI</name>
<dbReference type="RefSeq" id="XP_045955604.1">
    <property type="nucleotide sequence ID" value="XM_046107925.1"/>
</dbReference>
<feature type="compositionally biased region" description="Low complexity" evidence="4">
    <location>
        <begin position="413"/>
        <end position="423"/>
    </location>
</feature>
<dbReference type="InterPro" id="IPR013520">
    <property type="entry name" value="Ribonucl_H"/>
</dbReference>
<feature type="region of interest" description="Disordered" evidence="4">
    <location>
        <begin position="407"/>
        <end position="431"/>
    </location>
</feature>
<evidence type="ECO:0000259" key="5">
    <source>
        <dbReference type="SMART" id="SM00479"/>
    </source>
</evidence>
<dbReference type="PANTHER" id="PTHR12801:SF114">
    <property type="entry name" value="EXONUCLEASE, PUTATIVE (AFU_ORTHOLOGUE AFUA_7G00870)-RELATED"/>
    <property type="match status" value="1"/>
</dbReference>
<dbReference type="GO" id="GO:0005634">
    <property type="term" value="C:nucleus"/>
    <property type="evidence" value="ECO:0007669"/>
    <property type="project" value="TreeGrafter"/>
</dbReference>
<dbReference type="Gene3D" id="3.30.420.10">
    <property type="entry name" value="Ribonuclease H-like superfamily/Ribonuclease H"/>
    <property type="match status" value="1"/>
</dbReference>
<proteinExistence type="predicted"/>
<dbReference type="GeneID" id="70136816"/>
<evidence type="ECO:0000313" key="6">
    <source>
        <dbReference type="EMBL" id="KAH6649097.1"/>
    </source>
</evidence>
<evidence type="ECO:0000256" key="2">
    <source>
        <dbReference type="ARBA" id="ARBA00022801"/>
    </source>
</evidence>
<dbReference type="SMART" id="SM00479">
    <property type="entry name" value="EXOIII"/>
    <property type="match status" value="1"/>
</dbReference>
<dbReference type="SUPFAM" id="SSF53098">
    <property type="entry name" value="Ribonuclease H-like"/>
    <property type="match status" value="1"/>
</dbReference>
<comment type="caution">
    <text evidence="6">The sequence shown here is derived from an EMBL/GenBank/DDBJ whole genome shotgun (WGS) entry which is preliminary data.</text>
</comment>
<evidence type="ECO:0000256" key="3">
    <source>
        <dbReference type="ARBA" id="ARBA00022839"/>
    </source>
</evidence>
<dbReference type="PANTHER" id="PTHR12801">
    <property type="entry name" value="RNA EXONUCLEASE REXO1 / RECO3 FAMILY MEMBER-RELATED"/>
    <property type="match status" value="1"/>
</dbReference>
<reference evidence="6" key="1">
    <citation type="journal article" date="2021" name="Nat. Commun.">
        <title>Genetic determinants of endophytism in the Arabidopsis root mycobiome.</title>
        <authorList>
            <person name="Mesny F."/>
            <person name="Miyauchi S."/>
            <person name="Thiergart T."/>
            <person name="Pickel B."/>
            <person name="Atanasova L."/>
            <person name="Karlsson M."/>
            <person name="Huettel B."/>
            <person name="Barry K.W."/>
            <person name="Haridas S."/>
            <person name="Chen C."/>
            <person name="Bauer D."/>
            <person name="Andreopoulos W."/>
            <person name="Pangilinan J."/>
            <person name="LaButti K."/>
            <person name="Riley R."/>
            <person name="Lipzen A."/>
            <person name="Clum A."/>
            <person name="Drula E."/>
            <person name="Henrissat B."/>
            <person name="Kohler A."/>
            <person name="Grigoriev I.V."/>
            <person name="Martin F.M."/>
            <person name="Hacquard S."/>
        </authorList>
    </citation>
    <scope>NUCLEOTIDE SEQUENCE</scope>
    <source>
        <strain evidence="6">MPI-SDFR-AT-0073</strain>
    </source>
</reference>
<accession>A0A9P8UFN4</accession>
<dbReference type="InterPro" id="IPR012337">
    <property type="entry name" value="RNaseH-like_sf"/>
</dbReference>
<keyword evidence="1" id="KW-0540">Nuclease</keyword>
<dbReference type="GO" id="GO:0000027">
    <property type="term" value="P:ribosomal large subunit assembly"/>
    <property type="evidence" value="ECO:0007669"/>
    <property type="project" value="TreeGrafter"/>
</dbReference>
<dbReference type="GO" id="GO:0004527">
    <property type="term" value="F:exonuclease activity"/>
    <property type="evidence" value="ECO:0007669"/>
    <property type="project" value="UniProtKB-KW"/>
</dbReference>
<dbReference type="AlphaFoldDB" id="A0A9P8UFN4"/>
<dbReference type="InterPro" id="IPR036397">
    <property type="entry name" value="RNaseH_sf"/>
</dbReference>
<dbReference type="EMBL" id="JAGPXC010000007">
    <property type="protein sequence ID" value="KAH6649097.1"/>
    <property type="molecule type" value="Genomic_DNA"/>
</dbReference>
<evidence type="ECO:0000256" key="4">
    <source>
        <dbReference type="SAM" id="MobiDB-lite"/>
    </source>
</evidence>
<dbReference type="Pfam" id="PF00929">
    <property type="entry name" value="RNase_T"/>
    <property type="match status" value="1"/>
</dbReference>
<dbReference type="GO" id="GO:0006364">
    <property type="term" value="P:rRNA processing"/>
    <property type="evidence" value="ECO:0007669"/>
    <property type="project" value="TreeGrafter"/>
</dbReference>
<dbReference type="InterPro" id="IPR047021">
    <property type="entry name" value="REXO1/3/4-like"/>
</dbReference>
<protein>
    <submittedName>
        <fullName evidence="6">Ribonuclease H-like domain-containing protein</fullName>
    </submittedName>
</protein>
<gene>
    <name evidence="6" type="ORF">BKA67DRAFT_662016</name>
</gene>
<feature type="domain" description="Exonuclease" evidence="5">
    <location>
        <begin position="184"/>
        <end position="365"/>
    </location>
</feature>
<keyword evidence="7" id="KW-1185">Reference proteome</keyword>
<keyword evidence="3" id="KW-0269">Exonuclease</keyword>
<evidence type="ECO:0000313" key="7">
    <source>
        <dbReference type="Proteomes" id="UP000758603"/>
    </source>
</evidence>
<keyword evidence="2" id="KW-0378">Hydrolase</keyword>